<gene>
    <name evidence="2" type="ORF">IEO21_00273</name>
</gene>
<accession>A0A8H7PBQ6</accession>
<evidence type="ECO:0000256" key="1">
    <source>
        <dbReference type="SAM" id="MobiDB-lite"/>
    </source>
</evidence>
<reference evidence="2" key="2">
    <citation type="journal article" name="Front. Microbiol.">
        <title>Degradative Capacity of Two Strains of Rhodonia placenta: From Phenotype to Genotype.</title>
        <authorList>
            <person name="Kolle M."/>
            <person name="Horta M.A.C."/>
            <person name="Nowrousian M."/>
            <person name="Ohm R.A."/>
            <person name="Benz J.P."/>
            <person name="Pilgard A."/>
        </authorList>
    </citation>
    <scope>NUCLEOTIDE SEQUENCE</scope>
    <source>
        <strain evidence="2">FPRL280</strain>
    </source>
</reference>
<feature type="compositionally biased region" description="Polar residues" evidence="1">
    <location>
        <begin position="1"/>
        <end position="12"/>
    </location>
</feature>
<evidence type="ECO:0000313" key="2">
    <source>
        <dbReference type="EMBL" id="KAF9821843.1"/>
    </source>
</evidence>
<dbReference type="AlphaFoldDB" id="A0A8H7PBQ6"/>
<feature type="region of interest" description="Disordered" evidence="1">
    <location>
        <begin position="1"/>
        <end position="72"/>
    </location>
</feature>
<protein>
    <submittedName>
        <fullName evidence="2">Uncharacterized protein</fullName>
    </submittedName>
</protein>
<organism evidence="2 3">
    <name type="scientific">Rhodonia placenta</name>
    <dbReference type="NCBI Taxonomy" id="104341"/>
    <lineage>
        <taxon>Eukaryota</taxon>
        <taxon>Fungi</taxon>
        <taxon>Dikarya</taxon>
        <taxon>Basidiomycota</taxon>
        <taxon>Agaricomycotina</taxon>
        <taxon>Agaricomycetes</taxon>
        <taxon>Polyporales</taxon>
        <taxon>Adustoporiaceae</taxon>
        <taxon>Rhodonia</taxon>
    </lineage>
</organism>
<comment type="caution">
    <text evidence="2">The sequence shown here is derived from an EMBL/GenBank/DDBJ whole genome shotgun (WGS) entry which is preliminary data.</text>
</comment>
<evidence type="ECO:0000313" key="3">
    <source>
        <dbReference type="Proteomes" id="UP000639403"/>
    </source>
</evidence>
<dbReference type="EMBL" id="JADOXO010000002">
    <property type="protein sequence ID" value="KAF9821843.1"/>
    <property type="molecule type" value="Genomic_DNA"/>
</dbReference>
<name>A0A8H7PBQ6_9APHY</name>
<reference evidence="2" key="1">
    <citation type="submission" date="2020-11" db="EMBL/GenBank/DDBJ databases">
        <authorList>
            <person name="Koelle M."/>
            <person name="Horta M.A.C."/>
            <person name="Nowrousian M."/>
            <person name="Ohm R.A."/>
            <person name="Benz P."/>
            <person name="Pilgard A."/>
        </authorList>
    </citation>
    <scope>NUCLEOTIDE SEQUENCE</scope>
    <source>
        <strain evidence="2">FPRL280</strain>
    </source>
</reference>
<proteinExistence type="predicted"/>
<sequence length="114" mass="11950">MTMSAAPSSLNPASVRPHVSSPLASNALPRPPRMTAKGPSFPTSRPLRPFPSIANTFQGASARPGSASSKKPVKIIQPPADFKYDALCAVRCVLREHVVDAKSGTTTAQGGRQL</sequence>
<dbReference type="Proteomes" id="UP000639403">
    <property type="component" value="Unassembled WGS sequence"/>
</dbReference>